<feature type="region of interest" description="Disordered" evidence="7">
    <location>
        <begin position="261"/>
        <end position="283"/>
    </location>
</feature>
<evidence type="ECO:0000256" key="2">
    <source>
        <dbReference type="ARBA" id="ARBA00022603"/>
    </source>
</evidence>
<name>A0A229S0Z3_AMYAL</name>
<proteinExistence type="inferred from homology"/>
<dbReference type="InterPro" id="IPR050390">
    <property type="entry name" value="C5-Methyltransferase"/>
</dbReference>
<dbReference type="GO" id="GO:0003886">
    <property type="term" value="F:DNA (cytosine-5-)-methyltransferase activity"/>
    <property type="evidence" value="ECO:0007669"/>
    <property type="project" value="UniProtKB-EC"/>
</dbReference>
<dbReference type="GO" id="GO:0003677">
    <property type="term" value="F:DNA binding"/>
    <property type="evidence" value="ECO:0007669"/>
    <property type="project" value="TreeGrafter"/>
</dbReference>
<dbReference type="GO" id="GO:0009307">
    <property type="term" value="P:DNA restriction-modification system"/>
    <property type="evidence" value="ECO:0007669"/>
    <property type="project" value="UniProtKB-KW"/>
</dbReference>
<dbReference type="PANTHER" id="PTHR10629">
    <property type="entry name" value="CYTOSINE-SPECIFIC METHYLTRANSFERASE"/>
    <property type="match status" value="1"/>
</dbReference>
<dbReference type="EMBL" id="NMQU01000026">
    <property type="protein sequence ID" value="OXM52475.1"/>
    <property type="molecule type" value="Genomic_DNA"/>
</dbReference>
<comment type="caution">
    <text evidence="8">The sequence shown here is derived from an EMBL/GenBank/DDBJ whole genome shotgun (WGS) entry which is preliminary data.</text>
</comment>
<dbReference type="EC" id="2.1.1.37" evidence="1"/>
<dbReference type="GO" id="GO:0032259">
    <property type="term" value="P:methylation"/>
    <property type="evidence" value="ECO:0007669"/>
    <property type="project" value="UniProtKB-KW"/>
</dbReference>
<evidence type="ECO:0000256" key="6">
    <source>
        <dbReference type="PROSITE-ProRule" id="PRU01016"/>
    </source>
</evidence>
<evidence type="ECO:0000256" key="5">
    <source>
        <dbReference type="ARBA" id="ARBA00022747"/>
    </source>
</evidence>
<keyword evidence="5" id="KW-0680">Restriction system</keyword>
<dbReference type="InterPro" id="IPR029063">
    <property type="entry name" value="SAM-dependent_MTases_sf"/>
</dbReference>
<dbReference type="PROSITE" id="PS51679">
    <property type="entry name" value="SAM_MT_C5"/>
    <property type="match status" value="1"/>
</dbReference>
<dbReference type="Pfam" id="PF00145">
    <property type="entry name" value="DNA_methylase"/>
    <property type="match status" value="2"/>
</dbReference>
<keyword evidence="2 6" id="KW-0489">Methyltransferase</keyword>
<evidence type="ECO:0000256" key="7">
    <source>
        <dbReference type="SAM" id="MobiDB-lite"/>
    </source>
</evidence>
<protein>
    <recommendedName>
        <fullName evidence="1">DNA (cytosine-5-)-methyltransferase</fullName>
        <ecNumber evidence="1">2.1.1.37</ecNumber>
    </recommendedName>
</protein>
<feature type="region of interest" description="Disordered" evidence="7">
    <location>
        <begin position="368"/>
        <end position="400"/>
    </location>
</feature>
<dbReference type="SUPFAM" id="SSF53335">
    <property type="entry name" value="S-adenosyl-L-methionine-dependent methyltransferases"/>
    <property type="match status" value="1"/>
</dbReference>
<feature type="active site" evidence="6">
    <location>
        <position position="82"/>
    </location>
</feature>
<comment type="similarity">
    <text evidence="6">Belongs to the class I-like SAM-binding methyltransferase superfamily. C5-methyltransferase family.</text>
</comment>
<evidence type="ECO:0000313" key="9">
    <source>
        <dbReference type="Proteomes" id="UP000215563"/>
    </source>
</evidence>
<evidence type="ECO:0000256" key="4">
    <source>
        <dbReference type="ARBA" id="ARBA00022691"/>
    </source>
</evidence>
<dbReference type="PANTHER" id="PTHR10629:SF52">
    <property type="entry name" value="DNA (CYTOSINE-5)-METHYLTRANSFERASE 1"/>
    <property type="match status" value="1"/>
</dbReference>
<dbReference type="Proteomes" id="UP000215563">
    <property type="component" value="Unassembled WGS sequence"/>
</dbReference>
<dbReference type="Gene3D" id="3.40.50.150">
    <property type="entry name" value="Vaccinia Virus protein VP39"/>
    <property type="match status" value="1"/>
</dbReference>
<dbReference type="Gene3D" id="3.90.120.10">
    <property type="entry name" value="DNA Methylase, subunit A, domain 2"/>
    <property type="match status" value="1"/>
</dbReference>
<reference evidence="8 9" key="1">
    <citation type="submission" date="2017-07" db="EMBL/GenBank/DDBJ databases">
        <title>Amycolatopsis alba DSM 44262 Genome sequencing and assembly.</title>
        <authorList>
            <person name="Kaur N."/>
            <person name="Mayilraj S."/>
        </authorList>
    </citation>
    <scope>NUCLEOTIDE SEQUENCE [LARGE SCALE GENOMIC DNA]</scope>
    <source>
        <strain evidence="8 9">DSM 44262</strain>
    </source>
</reference>
<accession>A0A229S0Z3</accession>
<dbReference type="RefSeq" id="WP_020632973.1">
    <property type="nucleotide sequence ID" value="NZ_KB913032.1"/>
</dbReference>
<dbReference type="InterPro" id="IPR001525">
    <property type="entry name" value="C5_MeTfrase"/>
</dbReference>
<gene>
    <name evidence="8" type="ORF">CFP75_09870</name>
</gene>
<sequence>MTPVQPQLFTTAQIQMVDLFAGPGGLDVAAHWLGVHVDGIEWDDNACKTRTAAGLGTKHDDVRAFGPKDFPDATVLSGGPPCQTYTVAGGGAGRRALDTVLGFVERMAAGDDISAELEKMHEDDERAGDDNRNGKERSGLVLEPLRWALEALDYEMPYEAIVLEQVPTVLPVWQAYAGVLKERGYNVACGVLHTEEFGVPQTRRRAILIARLDGEASLPTPTHRRYYKGKDRSEGVATLKPWVTMSDALRDRDEPFEVVSNYGTGGDPKLRGRRRSDEPSATVTGKISRNRLYSSGSSRRELDRLTKEEAGQLQTFPFDYPWSGKEIAQQVGNAIPPRLAAHVLAAALGREFKADDLDKVVAAKWDPGVYDRPQLPSTPVATPSEKDVIPENRQPSSEVA</sequence>
<keyword evidence="4 6" id="KW-0949">S-adenosyl-L-methionine</keyword>
<keyword evidence="9" id="KW-1185">Reference proteome</keyword>
<dbReference type="AlphaFoldDB" id="A0A229S0Z3"/>
<dbReference type="GO" id="GO:0044027">
    <property type="term" value="P:negative regulation of gene expression via chromosomal CpG island methylation"/>
    <property type="evidence" value="ECO:0007669"/>
    <property type="project" value="TreeGrafter"/>
</dbReference>
<evidence type="ECO:0000256" key="1">
    <source>
        <dbReference type="ARBA" id="ARBA00011975"/>
    </source>
</evidence>
<organism evidence="8 9">
    <name type="scientific">Amycolatopsis alba DSM 44262</name>
    <dbReference type="NCBI Taxonomy" id="1125972"/>
    <lineage>
        <taxon>Bacteria</taxon>
        <taxon>Bacillati</taxon>
        <taxon>Actinomycetota</taxon>
        <taxon>Actinomycetes</taxon>
        <taxon>Pseudonocardiales</taxon>
        <taxon>Pseudonocardiaceae</taxon>
        <taxon>Amycolatopsis</taxon>
    </lineage>
</organism>
<evidence type="ECO:0000313" key="8">
    <source>
        <dbReference type="EMBL" id="OXM52475.1"/>
    </source>
</evidence>
<evidence type="ECO:0000256" key="3">
    <source>
        <dbReference type="ARBA" id="ARBA00022679"/>
    </source>
</evidence>
<keyword evidence="3 6" id="KW-0808">Transferase</keyword>
<dbReference type="PRINTS" id="PR00105">
    <property type="entry name" value="C5METTRFRASE"/>
</dbReference>